<keyword evidence="3" id="KW-1185">Reference proteome</keyword>
<dbReference type="EMBL" id="JACHMW010000001">
    <property type="protein sequence ID" value="MBB5849838.1"/>
    <property type="molecule type" value="Genomic_DNA"/>
</dbReference>
<dbReference type="Proteomes" id="UP000567246">
    <property type="component" value="Unassembled WGS sequence"/>
</dbReference>
<evidence type="ECO:0000313" key="2">
    <source>
        <dbReference type="EMBL" id="MBB5849838.1"/>
    </source>
</evidence>
<evidence type="ECO:0000313" key="3">
    <source>
        <dbReference type="Proteomes" id="UP000567246"/>
    </source>
</evidence>
<dbReference type="AlphaFoldDB" id="A0A7W9N1J3"/>
<feature type="region of interest" description="Disordered" evidence="1">
    <location>
        <begin position="1"/>
        <end position="20"/>
    </location>
</feature>
<reference evidence="2 3" key="1">
    <citation type="submission" date="2020-08" db="EMBL/GenBank/DDBJ databases">
        <title>Sequencing the genomes of 1000 actinobacteria strains.</title>
        <authorList>
            <person name="Klenk H.-P."/>
        </authorList>
    </citation>
    <scope>NUCLEOTIDE SEQUENCE [LARGE SCALE GENOMIC DNA]</scope>
    <source>
        <strain evidence="2 3">DSM 17945</strain>
    </source>
</reference>
<comment type="caution">
    <text evidence="2">The sequence shown here is derived from an EMBL/GenBank/DDBJ whole genome shotgun (WGS) entry which is preliminary data.</text>
</comment>
<protein>
    <submittedName>
        <fullName evidence="2">Uncharacterized protein</fullName>
    </submittedName>
</protein>
<sequence>MTATMHPHVEDSTDGLTTTSADRAEEVAARWAQEVWIARARRLAASAERAVLVFPEVASARFAIDGGPAAPTVDIDCTVLSGEDTEAVIETITCKVVADLEQLLDARFATRRINVQVAAEPVVPGIGVVELA</sequence>
<accession>A0A7W9N1J3</accession>
<dbReference type="RefSeq" id="WP_184173559.1">
    <property type="nucleotide sequence ID" value="NZ_BAABAG010000006.1"/>
</dbReference>
<name>A0A7W9N1J3_9MICC</name>
<evidence type="ECO:0000256" key="1">
    <source>
        <dbReference type="SAM" id="MobiDB-lite"/>
    </source>
</evidence>
<gene>
    <name evidence="2" type="ORF">HDA33_002402</name>
</gene>
<proteinExistence type="predicted"/>
<organism evidence="2 3">
    <name type="scientific">Micrococcus endophyticus</name>
    <dbReference type="NCBI Taxonomy" id="455343"/>
    <lineage>
        <taxon>Bacteria</taxon>
        <taxon>Bacillati</taxon>
        <taxon>Actinomycetota</taxon>
        <taxon>Actinomycetes</taxon>
        <taxon>Micrococcales</taxon>
        <taxon>Micrococcaceae</taxon>
        <taxon>Micrococcus</taxon>
    </lineage>
</organism>